<dbReference type="InterPro" id="IPR016032">
    <property type="entry name" value="Sig_transdc_resp-reg_C-effctor"/>
</dbReference>
<dbReference type="GO" id="GO:0006355">
    <property type="term" value="P:regulation of DNA-templated transcription"/>
    <property type="evidence" value="ECO:0007669"/>
    <property type="project" value="InterPro"/>
</dbReference>
<dbReference type="eggNOG" id="COG3899">
    <property type="taxonomic scope" value="Bacteria"/>
</dbReference>
<dbReference type="InterPro" id="IPR027417">
    <property type="entry name" value="P-loop_NTPase"/>
</dbReference>
<dbReference type="PANTHER" id="PTHR16305:SF35">
    <property type="entry name" value="TRANSCRIPTIONAL ACTIVATOR DOMAIN"/>
    <property type="match status" value="1"/>
</dbReference>
<dbReference type="AlphaFoldDB" id="W5W8X1"/>
<dbReference type="GO" id="GO:0004016">
    <property type="term" value="F:adenylate cyclase activity"/>
    <property type="evidence" value="ECO:0007669"/>
    <property type="project" value="TreeGrafter"/>
</dbReference>
<dbReference type="HOGENOM" id="CLU_006850_2_1_11"/>
<name>W5W8X1_9PSEU</name>
<dbReference type="Pfam" id="PF00196">
    <property type="entry name" value="GerE"/>
    <property type="match status" value="1"/>
</dbReference>
<sequence>MVTPPLRGRAAELDLVLRVLRAGSAAVLVVRGEPGIGKTALVDAAAEQAARMGYRTGSAAAHEADNVTPLASLGPALRLGPDPLISSAEFLALAPLAEQPLWLAEQLAALLEVRARDQPVLLSLDDVQWADPLSAFVLRMLPIRLAAAPIVWLLASREQPGGPVDQIAQVAERGVPVHRTTLGPLAEDAALDIAADRLGHGADPALARQLIAAGGVPFLVVQLVDGLLNPGEDLLDGVRRRVAATSESCRALLRQGAVLGARFRLEDAAALGGQDPARLADPLREAIDSGLLRDEGTAIAFRHDLLRQAVYGDIPPSARRAAHRAVAEYLLAAGRPAAEAAPHVSATATSGDAFAVDVLRRAAHEVLDTMSITSMDLIRQAFDLLTPQDPRWPEVGEEVVAILLAARQFAEAEKFADHLLQGPLDPGTTARVHLRLAPRLWLTGRHQDLLRHAADIPGADPELATRLAAYRAFGGGEVPAAADPVVLAVHGERAETAGEFAAAVHWYAQAREAATGQVGAPDRGHLELREVLVGAYLGDTDRLAAVLDAGAAESWLAPQVAWLRAHLHLVRGRLTQAAEEAARALRLMDDLHDEVARAHVLLVLVVTALLRGDHAAARQYAGEIPVLQALLADSPTDLVALAASTPWREEILVHALCSARRSGGDEAAAEQLAELAARNPGVAVFEATRALALGEHSRAVDLLATADRPLLLAQVREDFGRATLGGADREAAIEALDAAWDAYTEMGAVASAARVQRLLQGAGVRRRRWVPAPSRPETGWAALTEMERTVALLIADGHTNRSAAQELTLSPSTINTHLRAVFTKLGVNSRVQLAKLVLQRPD</sequence>
<dbReference type="InterPro" id="IPR036388">
    <property type="entry name" value="WH-like_DNA-bd_sf"/>
</dbReference>
<dbReference type="GO" id="GO:0005524">
    <property type="term" value="F:ATP binding"/>
    <property type="evidence" value="ECO:0007669"/>
    <property type="project" value="UniProtKB-KW"/>
</dbReference>
<dbReference type="eggNOG" id="COG2197">
    <property type="taxonomic scope" value="Bacteria"/>
</dbReference>
<keyword evidence="5" id="KW-1185">Reference proteome</keyword>
<dbReference type="Gene3D" id="3.40.50.300">
    <property type="entry name" value="P-loop containing nucleotide triphosphate hydrolases"/>
    <property type="match status" value="1"/>
</dbReference>
<dbReference type="Proteomes" id="UP000019225">
    <property type="component" value="Chromosome"/>
</dbReference>
<dbReference type="SMART" id="SM00421">
    <property type="entry name" value="HTH_LUXR"/>
    <property type="match status" value="1"/>
</dbReference>
<feature type="domain" description="HTH luxR-type" evidence="3">
    <location>
        <begin position="776"/>
        <end position="841"/>
    </location>
</feature>
<organism evidence="4 5">
    <name type="scientific">Kutzneria albida DSM 43870</name>
    <dbReference type="NCBI Taxonomy" id="1449976"/>
    <lineage>
        <taxon>Bacteria</taxon>
        <taxon>Bacillati</taxon>
        <taxon>Actinomycetota</taxon>
        <taxon>Actinomycetes</taxon>
        <taxon>Pseudonocardiales</taxon>
        <taxon>Pseudonocardiaceae</taxon>
        <taxon>Kutzneria</taxon>
    </lineage>
</organism>
<dbReference type="GO" id="GO:0005737">
    <property type="term" value="C:cytoplasm"/>
    <property type="evidence" value="ECO:0007669"/>
    <property type="project" value="TreeGrafter"/>
</dbReference>
<evidence type="ECO:0000313" key="5">
    <source>
        <dbReference type="Proteomes" id="UP000019225"/>
    </source>
</evidence>
<proteinExistence type="predicted"/>
<dbReference type="PROSITE" id="PS50043">
    <property type="entry name" value="HTH_LUXR_2"/>
    <property type="match status" value="1"/>
</dbReference>
<keyword evidence="2" id="KW-0067">ATP-binding</keyword>
<dbReference type="PRINTS" id="PR00038">
    <property type="entry name" value="HTHLUXR"/>
</dbReference>
<dbReference type="PATRIC" id="fig|1449976.3.peg.3835"/>
<reference evidence="4 5" key="1">
    <citation type="journal article" date="2014" name="BMC Genomics">
        <title>Complete genome sequence of producer of the glycopeptide antibiotic Aculeximycin Kutzneria albida DSM 43870T, a representative of minor genus of Pseudonocardiaceae.</title>
        <authorList>
            <person name="Rebets Y."/>
            <person name="Tokovenko B."/>
            <person name="Lushchyk I."/>
            <person name="Ruckert C."/>
            <person name="Zaburannyi N."/>
            <person name="Bechthold A."/>
            <person name="Kalinowski J."/>
            <person name="Luzhetskyy A."/>
        </authorList>
    </citation>
    <scope>NUCLEOTIDE SEQUENCE [LARGE SCALE GENOMIC DNA]</scope>
    <source>
        <strain evidence="4">DSM 43870</strain>
    </source>
</reference>
<evidence type="ECO:0000313" key="4">
    <source>
        <dbReference type="EMBL" id="AHH97170.1"/>
    </source>
</evidence>
<dbReference type="EMBL" id="CP007155">
    <property type="protein sequence ID" value="AHH97170.1"/>
    <property type="molecule type" value="Genomic_DNA"/>
</dbReference>
<dbReference type="SUPFAM" id="SSF52540">
    <property type="entry name" value="P-loop containing nucleoside triphosphate hydrolases"/>
    <property type="match status" value="1"/>
</dbReference>
<dbReference type="InterPro" id="IPR000792">
    <property type="entry name" value="Tscrpt_reg_LuxR_C"/>
</dbReference>
<dbReference type="CDD" id="cd06170">
    <property type="entry name" value="LuxR_C_like"/>
    <property type="match status" value="1"/>
</dbReference>
<evidence type="ECO:0000256" key="1">
    <source>
        <dbReference type="ARBA" id="ARBA00022741"/>
    </source>
</evidence>
<dbReference type="OrthoDB" id="134712at2"/>
<dbReference type="Gene3D" id="1.10.10.10">
    <property type="entry name" value="Winged helix-like DNA-binding domain superfamily/Winged helix DNA-binding domain"/>
    <property type="match status" value="1"/>
</dbReference>
<dbReference type="GO" id="GO:0003677">
    <property type="term" value="F:DNA binding"/>
    <property type="evidence" value="ECO:0007669"/>
    <property type="project" value="InterPro"/>
</dbReference>
<dbReference type="InterPro" id="IPR041664">
    <property type="entry name" value="AAA_16"/>
</dbReference>
<dbReference type="Pfam" id="PF13191">
    <property type="entry name" value="AAA_16"/>
    <property type="match status" value="1"/>
</dbReference>
<accession>W5W8X1</accession>
<protein>
    <recommendedName>
        <fullName evidence="3">HTH luxR-type domain-containing protein</fullName>
    </recommendedName>
</protein>
<keyword evidence="1" id="KW-0547">Nucleotide-binding</keyword>
<dbReference type="SUPFAM" id="SSF46894">
    <property type="entry name" value="C-terminal effector domain of the bipartite response regulators"/>
    <property type="match status" value="1"/>
</dbReference>
<evidence type="ECO:0000256" key="2">
    <source>
        <dbReference type="ARBA" id="ARBA00022840"/>
    </source>
</evidence>
<dbReference type="RefSeq" id="WP_025357274.1">
    <property type="nucleotide sequence ID" value="NZ_CP007155.1"/>
</dbReference>
<dbReference type="KEGG" id="kal:KALB_3806"/>
<dbReference type="PANTHER" id="PTHR16305">
    <property type="entry name" value="TESTICULAR SOLUBLE ADENYLYL CYCLASE"/>
    <property type="match status" value="1"/>
</dbReference>
<dbReference type="STRING" id="1449976.KALB_3806"/>
<evidence type="ECO:0000259" key="3">
    <source>
        <dbReference type="PROSITE" id="PS50043"/>
    </source>
</evidence>
<gene>
    <name evidence="4" type="ORF">KALB_3806</name>
</gene>